<dbReference type="Pfam" id="PF21841">
    <property type="entry name" value="DUF6900"/>
    <property type="match status" value="1"/>
</dbReference>
<reference evidence="3 4" key="1">
    <citation type="submission" date="2016-10" db="EMBL/GenBank/DDBJ databases">
        <authorList>
            <person name="de Groot N.N."/>
        </authorList>
    </citation>
    <scope>NUCLEOTIDE SEQUENCE [LARGE SCALE GENOMIC DNA]</scope>
    <source>
        <strain evidence="3 4">LMG 27731</strain>
    </source>
</reference>
<dbReference type="EMBL" id="FPBH01000017">
    <property type="protein sequence ID" value="SFU21937.1"/>
    <property type="molecule type" value="Genomic_DNA"/>
</dbReference>
<dbReference type="AlphaFoldDB" id="A0A1I7EDC9"/>
<dbReference type="Proteomes" id="UP000198844">
    <property type="component" value="Unassembled WGS sequence"/>
</dbReference>
<evidence type="ECO:0000313" key="4">
    <source>
        <dbReference type="Proteomes" id="UP000198844"/>
    </source>
</evidence>
<protein>
    <recommendedName>
        <fullName evidence="1">DUF6900 domain-containing protein</fullName>
    </recommendedName>
</protein>
<accession>A0A1I7EDC9</accession>
<dbReference type="GeneID" id="77196309"/>
<reference evidence="2 5" key="2">
    <citation type="submission" date="2021-02" db="EMBL/GenBank/DDBJ databases">
        <authorList>
            <person name="Vanwijnsberghe S."/>
        </authorList>
    </citation>
    <scope>NUCLEOTIDE SEQUENCE [LARGE SCALE GENOMIC DNA]</scope>
    <source>
        <strain evidence="2 5">R-69658</strain>
    </source>
</reference>
<evidence type="ECO:0000259" key="1">
    <source>
        <dbReference type="Pfam" id="PF21841"/>
    </source>
</evidence>
<sequence>MNTTIEHDARLELLLSIAHETLGIATFELSGKPSADLRIVRVDSLARALEAAYDAGLMVGHRVSSNKCPADHLQ</sequence>
<dbReference type="RefSeq" id="WP_093638969.1">
    <property type="nucleotide sequence ID" value="NZ_CAJNAU010000002.1"/>
</dbReference>
<name>A0A1I7EDC9_9BURK</name>
<evidence type="ECO:0000313" key="3">
    <source>
        <dbReference type="EMBL" id="SFU21937.1"/>
    </source>
</evidence>
<dbReference type="EMBL" id="CAJNAU010000002">
    <property type="protein sequence ID" value="CAE6700403.1"/>
    <property type="molecule type" value="Genomic_DNA"/>
</dbReference>
<gene>
    <name evidence="2" type="ORF">R69658_00440</name>
    <name evidence="3" type="ORF">SAMN05192563_101756</name>
</gene>
<dbReference type="InterPro" id="IPR054195">
    <property type="entry name" value="DUF6900"/>
</dbReference>
<dbReference type="OrthoDB" id="9108067at2"/>
<proteinExistence type="predicted"/>
<feature type="domain" description="DUF6900" evidence="1">
    <location>
        <begin position="12"/>
        <end position="58"/>
    </location>
</feature>
<keyword evidence="5" id="KW-1185">Reference proteome</keyword>
<organism evidence="3 4">
    <name type="scientific">Paraburkholderia aspalathi</name>
    <dbReference type="NCBI Taxonomy" id="1324617"/>
    <lineage>
        <taxon>Bacteria</taxon>
        <taxon>Pseudomonadati</taxon>
        <taxon>Pseudomonadota</taxon>
        <taxon>Betaproteobacteria</taxon>
        <taxon>Burkholderiales</taxon>
        <taxon>Burkholderiaceae</taxon>
        <taxon>Paraburkholderia</taxon>
    </lineage>
</organism>
<evidence type="ECO:0000313" key="2">
    <source>
        <dbReference type="EMBL" id="CAE6700403.1"/>
    </source>
</evidence>
<evidence type="ECO:0000313" key="5">
    <source>
        <dbReference type="Proteomes" id="UP000674425"/>
    </source>
</evidence>
<dbReference type="Proteomes" id="UP000674425">
    <property type="component" value="Unassembled WGS sequence"/>
</dbReference>